<organism evidence="1 2">
    <name type="scientific">Colwellia psychrerythraea</name>
    <name type="common">Vibrio psychroerythus</name>
    <dbReference type="NCBI Taxonomy" id="28229"/>
    <lineage>
        <taxon>Bacteria</taxon>
        <taxon>Pseudomonadati</taxon>
        <taxon>Pseudomonadota</taxon>
        <taxon>Gammaproteobacteria</taxon>
        <taxon>Alteromonadales</taxon>
        <taxon>Colwelliaceae</taxon>
        <taxon>Colwellia</taxon>
    </lineage>
</organism>
<dbReference type="Proteomes" id="UP000243053">
    <property type="component" value="Unassembled WGS sequence"/>
</dbReference>
<comment type="caution">
    <text evidence="1">The sequence shown here is derived from an EMBL/GenBank/DDBJ whole genome shotgun (WGS) entry which is preliminary data.</text>
</comment>
<dbReference type="EMBL" id="MAAF01000025">
    <property type="protein sequence ID" value="OUR83897.1"/>
    <property type="molecule type" value="Genomic_DNA"/>
</dbReference>
<proteinExistence type="predicted"/>
<dbReference type="Pfam" id="PF11769">
    <property type="entry name" value="DUF3313"/>
    <property type="match status" value="1"/>
</dbReference>
<sequence>MLLKVQKTFSSVTTISLVTLLLSGCMNITDQQQSGFLKNYEGFEDVYDPDYTKVYRSENFTIDMLADMQRVKLVPFEMWVTPGADAKFSAEELNELSQYFHQQMSARLSANNYEVVHLMGPRTLIIQGAFSGVKFEDPELMPTDFIPFRMVINAGNLAYLQIVDKSDVTTKVSVEIEFLKGIRRKRILAAISTKYVDTTIANSGEDNMTVVKELLDMWAEKFVDRLVEIRADKYGEVLVTSF</sequence>
<gene>
    <name evidence="1" type="ORF">A9Q75_04580</name>
</gene>
<evidence type="ECO:0000313" key="2">
    <source>
        <dbReference type="Proteomes" id="UP000243053"/>
    </source>
</evidence>
<evidence type="ECO:0000313" key="1">
    <source>
        <dbReference type="EMBL" id="OUR83897.1"/>
    </source>
</evidence>
<protein>
    <recommendedName>
        <fullName evidence="3">Lipoprotein</fullName>
    </recommendedName>
</protein>
<evidence type="ECO:0008006" key="3">
    <source>
        <dbReference type="Google" id="ProtNLM"/>
    </source>
</evidence>
<dbReference type="InterPro" id="IPR021747">
    <property type="entry name" value="DUF3313"/>
</dbReference>
<name>A0A1Y5ETF4_COLPS</name>
<dbReference type="PROSITE" id="PS51257">
    <property type="entry name" value="PROKAR_LIPOPROTEIN"/>
    <property type="match status" value="1"/>
</dbReference>
<accession>A0A1Y5ETF4</accession>
<dbReference type="AlphaFoldDB" id="A0A1Y5ETF4"/>
<reference evidence="2" key="1">
    <citation type="journal article" date="2017" name="Proc. Natl. Acad. Sci. U.S.A.">
        <title>Simulation of Deepwater Horizon oil plume reveals substrate specialization within a complex community of hydrocarbon degraders.</title>
        <authorList>
            <person name="Hu P."/>
            <person name="Dubinsky E.A."/>
            <person name="Probst A.J."/>
            <person name="Wang J."/>
            <person name="Sieber C.M.K."/>
            <person name="Tom L.M."/>
            <person name="Gardinali P."/>
            <person name="Banfield J.F."/>
            <person name="Atlas R.M."/>
            <person name="Andersen G.L."/>
        </authorList>
    </citation>
    <scope>NUCLEOTIDE SEQUENCE [LARGE SCALE GENOMIC DNA]</scope>
</reference>